<organism evidence="2 3">
    <name type="scientific">Candidatus Electrothrix communis</name>
    <dbReference type="NCBI Taxonomy" id="1859133"/>
    <lineage>
        <taxon>Bacteria</taxon>
        <taxon>Pseudomonadati</taxon>
        <taxon>Thermodesulfobacteriota</taxon>
        <taxon>Desulfobulbia</taxon>
        <taxon>Desulfobulbales</taxon>
        <taxon>Desulfobulbaceae</taxon>
        <taxon>Candidatus Electrothrix</taxon>
    </lineage>
</organism>
<dbReference type="Pfam" id="PF13699">
    <property type="entry name" value="eCIS_core"/>
    <property type="match status" value="1"/>
</dbReference>
<feature type="non-terminal residue" evidence="2">
    <location>
        <position position="222"/>
    </location>
</feature>
<evidence type="ECO:0000313" key="3">
    <source>
        <dbReference type="Proteomes" id="UP000288086"/>
    </source>
</evidence>
<feature type="domain" description="eCIS core" evidence="1">
    <location>
        <begin position="168"/>
        <end position="222"/>
    </location>
</feature>
<proteinExistence type="predicted"/>
<dbReference type="InterPro" id="IPR025295">
    <property type="entry name" value="eCIS_core_dom"/>
</dbReference>
<accession>A0A444IQM1</accession>
<gene>
    <name evidence="2" type="ORF">VT98_14592</name>
</gene>
<dbReference type="AlphaFoldDB" id="A0A444IQM1"/>
<dbReference type="EMBL" id="MTKP01000459">
    <property type="protein sequence ID" value="RWX43114.1"/>
    <property type="molecule type" value="Genomic_DNA"/>
</dbReference>
<comment type="caution">
    <text evidence="2">The sequence shown here is derived from an EMBL/GenBank/DDBJ whole genome shotgun (WGS) entry which is preliminary data.</text>
</comment>
<evidence type="ECO:0000313" key="2">
    <source>
        <dbReference type="EMBL" id="RWX43114.1"/>
    </source>
</evidence>
<protein>
    <recommendedName>
        <fullName evidence="1">eCIS core domain-containing protein</fullName>
    </recommendedName>
</protein>
<reference evidence="2 3" key="1">
    <citation type="submission" date="2017-01" db="EMBL/GenBank/DDBJ databases">
        <title>The cable genome- insights into the physiology and evolution of filamentous bacteria capable of sulfide oxidation via long distance electron transfer.</title>
        <authorList>
            <person name="Schreiber L."/>
            <person name="Bjerg J.T."/>
            <person name="Boggild A."/>
            <person name="Van De Vossenberg J."/>
            <person name="Meysman F."/>
            <person name="Nielsen L.P."/>
            <person name="Schramm A."/>
            <person name="Kjeldsen K.U."/>
        </authorList>
    </citation>
    <scope>NUCLEOTIDE SEQUENCE [LARGE SCALE GENOMIC DNA]</scope>
    <source>
        <strain evidence="2">A1</strain>
    </source>
</reference>
<name>A0A444IQM1_9BACT</name>
<keyword evidence="3" id="KW-1185">Reference proteome</keyword>
<dbReference type="Proteomes" id="UP000288086">
    <property type="component" value="Unassembled WGS sequence"/>
</dbReference>
<sequence>MNRQTGLQAKETVPLRKNRASWLRHTAVRPVAEVEPLPGSITGGLAVDLTSVPVRPQAQATGQTTTRSCPMSPQRCPFGGACHSCPPRVQAKLKIGQPGDKYEQEADRVAEQVMRMPEPSVQRKGCSSCKGKEEDEDKILQAKPAGSAGNAQVDHPLIQNVLSSPGQPLDAATRSFMEPRFGQDFSGVRVHTDGKAAESARAVNARAYTVGRNVVFGRGQYA</sequence>
<evidence type="ECO:0000259" key="1">
    <source>
        <dbReference type="Pfam" id="PF13699"/>
    </source>
</evidence>